<dbReference type="GO" id="GO:0005506">
    <property type="term" value="F:iron ion binding"/>
    <property type="evidence" value="ECO:0007669"/>
    <property type="project" value="InterPro"/>
</dbReference>
<dbReference type="GO" id="GO:0020037">
    <property type="term" value="F:heme binding"/>
    <property type="evidence" value="ECO:0007669"/>
    <property type="project" value="InterPro"/>
</dbReference>
<dbReference type="PROSITE" id="PS00086">
    <property type="entry name" value="CYTOCHROME_P450"/>
    <property type="match status" value="1"/>
</dbReference>
<dbReference type="RefSeq" id="WP_229882126.1">
    <property type="nucleotide sequence ID" value="NZ_BMVG01000023.1"/>
</dbReference>
<keyword evidence="3 7" id="KW-0479">Metal-binding</keyword>
<evidence type="ECO:0000256" key="8">
    <source>
        <dbReference type="SAM" id="MobiDB-lite"/>
    </source>
</evidence>
<evidence type="ECO:0000256" key="5">
    <source>
        <dbReference type="ARBA" id="ARBA00023004"/>
    </source>
</evidence>
<comment type="similarity">
    <text evidence="1 7">Belongs to the cytochrome P450 family.</text>
</comment>
<keyword evidence="4 7" id="KW-0560">Oxidoreductase</keyword>
<dbReference type="EMBL" id="BMVG01000023">
    <property type="protein sequence ID" value="GHE10352.1"/>
    <property type="molecule type" value="Genomic_DNA"/>
</dbReference>
<dbReference type="Pfam" id="PF00067">
    <property type="entry name" value="p450"/>
    <property type="match status" value="1"/>
</dbReference>
<evidence type="ECO:0000313" key="10">
    <source>
        <dbReference type="Proteomes" id="UP000655443"/>
    </source>
</evidence>
<evidence type="ECO:0000256" key="1">
    <source>
        <dbReference type="ARBA" id="ARBA00010617"/>
    </source>
</evidence>
<evidence type="ECO:0000256" key="7">
    <source>
        <dbReference type="RuleBase" id="RU000461"/>
    </source>
</evidence>
<keyword evidence="6 7" id="KW-0503">Monooxygenase</keyword>
<dbReference type="Gene3D" id="1.10.630.10">
    <property type="entry name" value="Cytochrome P450"/>
    <property type="match status" value="1"/>
</dbReference>
<dbReference type="Proteomes" id="UP000655443">
    <property type="component" value="Unassembled WGS sequence"/>
</dbReference>
<dbReference type="GO" id="GO:0016705">
    <property type="term" value="F:oxidoreductase activity, acting on paired donors, with incorporation or reduction of molecular oxygen"/>
    <property type="evidence" value="ECO:0007669"/>
    <property type="project" value="InterPro"/>
</dbReference>
<organism evidence="9 10">
    <name type="scientific">Streptomyces alanosinicus</name>
    <dbReference type="NCBI Taxonomy" id="68171"/>
    <lineage>
        <taxon>Bacteria</taxon>
        <taxon>Bacillati</taxon>
        <taxon>Actinomycetota</taxon>
        <taxon>Actinomycetes</taxon>
        <taxon>Kitasatosporales</taxon>
        <taxon>Streptomycetaceae</taxon>
        <taxon>Streptomyces</taxon>
    </lineage>
</organism>
<proteinExistence type="inferred from homology"/>
<accession>A0A918YP62</accession>
<keyword evidence="2 7" id="KW-0349">Heme</keyword>
<dbReference type="InterPro" id="IPR036396">
    <property type="entry name" value="Cyt_P450_sf"/>
</dbReference>
<reference evidence="9" key="2">
    <citation type="submission" date="2020-09" db="EMBL/GenBank/DDBJ databases">
        <authorList>
            <person name="Sun Q."/>
            <person name="Ohkuma M."/>
        </authorList>
    </citation>
    <scope>NUCLEOTIDE SEQUENCE</scope>
    <source>
        <strain evidence="9">JCM 4714</strain>
    </source>
</reference>
<dbReference type="AlphaFoldDB" id="A0A918YP62"/>
<gene>
    <name evidence="9" type="ORF">GCM10010339_66190</name>
</gene>
<feature type="region of interest" description="Disordered" evidence="8">
    <location>
        <begin position="1"/>
        <end position="20"/>
    </location>
</feature>
<dbReference type="PANTHER" id="PTHR46696:SF1">
    <property type="entry name" value="CYTOCHROME P450 YJIB-RELATED"/>
    <property type="match status" value="1"/>
</dbReference>
<evidence type="ECO:0000256" key="6">
    <source>
        <dbReference type="ARBA" id="ARBA00023033"/>
    </source>
</evidence>
<dbReference type="FunFam" id="1.10.630.10:FF:000018">
    <property type="entry name" value="Cytochrome P450 monooxygenase"/>
    <property type="match status" value="1"/>
</dbReference>
<dbReference type="SUPFAM" id="SSF48264">
    <property type="entry name" value="Cytochrome P450"/>
    <property type="match status" value="1"/>
</dbReference>
<keyword evidence="10" id="KW-1185">Reference proteome</keyword>
<evidence type="ECO:0000313" key="9">
    <source>
        <dbReference type="EMBL" id="GHE10352.1"/>
    </source>
</evidence>
<feature type="compositionally biased region" description="Acidic residues" evidence="8">
    <location>
        <begin position="1"/>
        <end position="12"/>
    </location>
</feature>
<name>A0A918YP62_9ACTN</name>
<reference evidence="9" key="1">
    <citation type="journal article" date="2014" name="Int. J. Syst. Evol. Microbiol.">
        <title>Complete genome sequence of Corynebacterium casei LMG S-19264T (=DSM 44701T), isolated from a smear-ripened cheese.</title>
        <authorList>
            <consortium name="US DOE Joint Genome Institute (JGI-PGF)"/>
            <person name="Walter F."/>
            <person name="Albersmeier A."/>
            <person name="Kalinowski J."/>
            <person name="Ruckert C."/>
        </authorList>
    </citation>
    <scope>NUCLEOTIDE SEQUENCE</scope>
    <source>
        <strain evidence="9">JCM 4714</strain>
    </source>
</reference>
<evidence type="ECO:0000256" key="3">
    <source>
        <dbReference type="ARBA" id="ARBA00022723"/>
    </source>
</evidence>
<comment type="caution">
    <text evidence="9">The sequence shown here is derived from an EMBL/GenBank/DDBJ whole genome shotgun (WGS) entry which is preliminary data.</text>
</comment>
<dbReference type="InterPro" id="IPR017972">
    <property type="entry name" value="Cyt_P450_CS"/>
</dbReference>
<dbReference type="PANTHER" id="PTHR46696">
    <property type="entry name" value="P450, PUTATIVE (EUROFUNG)-RELATED"/>
    <property type="match status" value="1"/>
</dbReference>
<dbReference type="PRINTS" id="PR00359">
    <property type="entry name" value="BP450"/>
</dbReference>
<evidence type="ECO:0000256" key="4">
    <source>
        <dbReference type="ARBA" id="ARBA00023002"/>
    </source>
</evidence>
<sequence>MPLPEPPDESETATETVGDSFARHPHDVYRRWREESGVRKVRFSGAAPLAGWVVTGHAACRAALADPRLSKDGATEVYARHEGLPVGGPGSGLTSHMLNSDPPRHTRLRRLVQQAFTQRRVAQLRPRIEAHVATLLDALDGTDEADEIDLIARFALPLPLAVIFDLLGADPDAHGTLQVRGHTVSGDGGDGEVSVPTAEAMLQRLRALIADKRACPGDDLLSALLAARDGGDRLTEQEVTSMAFLLVIAGHQTTVNLVANGLHALLTHPAQLAAVRATPSLIPALTEEVLRHESPFALASLRYTTEPVTIDGTTIPAGEFVQIALAAANRDPEVFADPDRFDVTRDASRHLAFGHGVHHCLGAPLARLQAEIAFAHVLRRFPGLRLADPERTVEWQDNPRHRGLLTLPVRLR</sequence>
<protein>
    <submittedName>
        <fullName evidence="9">Cytochrome P450</fullName>
    </submittedName>
</protein>
<dbReference type="CDD" id="cd11029">
    <property type="entry name" value="CYP107-like"/>
    <property type="match status" value="1"/>
</dbReference>
<keyword evidence="5 7" id="KW-0408">Iron</keyword>
<dbReference type="InterPro" id="IPR002397">
    <property type="entry name" value="Cyt_P450_B"/>
</dbReference>
<dbReference type="GO" id="GO:0004497">
    <property type="term" value="F:monooxygenase activity"/>
    <property type="evidence" value="ECO:0007669"/>
    <property type="project" value="UniProtKB-KW"/>
</dbReference>
<dbReference type="InterPro" id="IPR001128">
    <property type="entry name" value="Cyt_P450"/>
</dbReference>
<evidence type="ECO:0000256" key="2">
    <source>
        <dbReference type="ARBA" id="ARBA00022617"/>
    </source>
</evidence>